<protein>
    <submittedName>
        <fullName evidence="2">Uncharacterized protein</fullName>
    </submittedName>
</protein>
<feature type="region of interest" description="Disordered" evidence="1">
    <location>
        <begin position="16"/>
        <end position="35"/>
    </location>
</feature>
<reference evidence="2 3" key="1">
    <citation type="submission" date="2013-04" db="EMBL/GenBank/DDBJ databases">
        <title>Complete genome sequence of Streptomyces fulvissimus.</title>
        <authorList>
            <person name="Myronovskyi M."/>
            <person name="Tokovenko B."/>
            <person name="Manderscheid N."/>
            <person name="Petzke L."/>
            <person name="Luzhetskyy A."/>
        </authorList>
    </citation>
    <scope>NUCLEOTIDE SEQUENCE [LARGE SCALE GENOMIC DNA]</scope>
    <source>
        <strain evidence="2 3">DSM 40593</strain>
    </source>
</reference>
<feature type="compositionally biased region" description="Low complexity" evidence="1">
    <location>
        <begin position="17"/>
        <end position="27"/>
    </location>
</feature>
<dbReference type="AlphaFoldDB" id="N0D3U8"/>
<dbReference type="HOGENOM" id="CLU_3367616_0_0_11"/>
<accession>N0D3U8</accession>
<evidence type="ECO:0000313" key="2">
    <source>
        <dbReference type="EMBL" id="AGK81884.1"/>
    </source>
</evidence>
<evidence type="ECO:0000256" key="1">
    <source>
        <dbReference type="SAM" id="MobiDB-lite"/>
    </source>
</evidence>
<dbReference type="Proteomes" id="UP000013304">
    <property type="component" value="Chromosome"/>
</dbReference>
<proteinExistence type="predicted"/>
<dbReference type="KEGG" id="sfi:SFUL_7007"/>
<evidence type="ECO:0000313" key="3">
    <source>
        <dbReference type="Proteomes" id="UP000013304"/>
    </source>
</evidence>
<organism evidence="2 3">
    <name type="scientific">Streptomyces microflavus DSM 40593</name>
    <dbReference type="NCBI Taxonomy" id="1303692"/>
    <lineage>
        <taxon>Bacteria</taxon>
        <taxon>Bacillati</taxon>
        <taxon>Actinomycetota</taxon>
        <taxon>Actinomycetes</taxon>
        <taxon>Kitasatosporales</taxon>
        <taxon>Streptomycetaceae</taxon>
        <taxon>Streptomyces</taxon>
    </lineage>
</organism>
<name>N0D3U8_STRMI</name>
<gene>
    <name evidence="2" type="ORF">SFUL_7007</name>
</gene>
<sequence length="35" mass="3365">MAGMAGVEVAQAGGGLFVESGGSVSSGKRGKLRGR</sequence>
<dbReference type="EMBL" id="CP005080">
    <property type="protein sequence ID" value="AGK81884.1"/>
    <property type="molecule type" value="Genomic_DNA"/>
</dbReference>